<name>A0A9Q9ALH7_9PEZI</name>
<reference evidence="2" key="1">
    <citation type="submission" date="2022-06" db="EMBL/GenBank/DDBJ databases">
        <title>Complete genome sequences of two strains of the flax pathogen Septoria linicola.</title>
        <authorList>
            <person name="Lapalu N."/>
            <person name="Simon A."/>
            <person name="Demenou B."/>
            <person name="Paumier D."/>
            <person name="Guillot M.-P."/>
            <person name="Gout L."/>
            <person name="Valade R."/>
        </authorList>
    </citation>
    <scope>NUCLEOTIDE SEQUENCE</scope>
    <source>
        <strain evidence="2">SE15195</strain>
    </source>
</reference>
<dbReference type="SUPFAM" id="SSF51735">
    <property type="entry name" value="NAD(P)-binding Rossmann-fold domains"/>
    <property type="match status" value="1"/>
</dbReference>
<comment type="similarity">
    <text evidence="1">Belongs to the short-chain dehydrogenases/reductases (SDR) family.</text>
</comment>
<accession>A0A9Q9ALH7</accession>
<dbReference type="GO" id="GO:0005737">
    <property type="term" value="C:cytoplasm"/>
    <property type="evidence" value="ECO:0007669"/>
    <property type="project" value="TreeGrafter"/>
</dbReference>
<proteinExistence type="inferred from homology"/>
<evidence type="ECO:0000313" key="2">
    <source>
        <dbReference type="EMBL" id="USW51637.1"/>
    </source>
</evidence>
<dbReference type="EMBL" id="CP099420">
    <property type="protein sequence ID" value="USW51637.1"/>
    <property type="molecule type" value="Genomic_DNA"/>
</dbReference>
<evidence type="ECO:0000256" key="1">
    <source>
        <dbReference type="ARBA" id="ARBA00006484"/>
    </source>
</evidence>
<dbReference type="Gene3D" id="3.40.50.720">
    <property type="entry name" value="NAD(P)-binding Rossmann-like Domain"/>
    <property type="match status" value="1"/>
</dbReference>
<dbReference type="PRINTS" id="PR00081">
    <property type="entry name" value="GDHRDH"/>
</dbReference>
<dbReference type="GO" id="GO:0016491">
    <property type="term" value="F:oxidoreductase activity"/>
    <property type="evidence" value="ECO:0007669"/>
    <property type="project" value="TreeGrafter"/>
</dbReference>
<organism evidence="2 3">
    <name type="scientific">Septoria linicola</name>
    <dbReference type="NCBI Taxonomy" id="215465"/>
    <lineage>
        <taxon>Eukaryota</taxon>
        <taxon>Fungi</taxon>
        <taxon>Dikarya</taxon>
        <taxon>Ascomycota</taxon>
        <taxon>Pezizomycotina</taxon>
        <taxon>Dothideomycetes</taxon>
        <taxon>Dothideomycetidae</taxon>
        <taxon>Mycosphaerellales</taxon>
        <taxon>Mycosphaerellaceae</taxon>
        <taxon>Septoria</taxon>
    </lineage>
</organism>
<gene>
    <name evidence="2" type="ORF">Slin15195_G049560</name>
</gene>
<dbReference type="Pfam" id="PF00106">
    <property type="entry name" value="adh_short"/>
    <property type="match status" value="1"/>
</dbReference>
<dbReference type="PANTHER" id="PTHR43544:SF36">
    <property type="entry name" value="CHAIN OXIDOREDUCTASE (CSGA), PUTATIVE (AFU_ORTHOLOGUE AFUA_4G00910)-RELATED"/>
    <property type="match status" value="1"/>
</dbReference>
<dbReference type="PANTHER" id="PTHR43544">
    <property type="entry name" value="SHORT-CHAIN DEHYDROGENASE/REDUCTASE"/>
    <property type="match status" value="1"/>
</dbReference>
<dbReference type="InterPro" id="IPR036291">
    <property type="entry name" value="NAD(P)-bd_dom_sf"/>
</dbReference>
<evidence type="ECO:0000313" key="3">
    <source>
        <dbReference type="Proteomes" id="UP001056384"/>
    </source>
</evidence>
<protein>
    <submittedName>
        <fullName evidence="2">Short-chain dehydrogenase/reductase SDR, NAD(P)-binding domain superfamily</fullName>
    </submittedName>
</protein>
<dbReference type="Proteomes" id="UP001056384">
    <property type="component" value="Chromosome 3"/>
</dbReference>
<dbReference type="InterPro" id="IPR002347">
    <property type="entry name" value="SDR_fam"/>
</dbReference>
<dbReference type="AlphaFoldDB" id="A0A9Q9ALH7"/>
<dbReference type="InterPro" id="IPR051468">
    <property type="entry name" value="Fungal_SecMetab_SDRs"/>
</dbReference>
<sequence>MASYLITGTSRGIGLETVRQLLERPVEEVSKIVAVTRNNSSEALNALVSKSQGRIVNVIISDVTDEDKVQASIDSQSKTPSDPMASMYELVVLINNAGIGDWTPGGVAALKAAKLQEVFNADVISAHLVTSTLLPLLKAGQQRKIINISTPVGSMAYAQRFAFAPAPAYKIAKAAMNMWHTTYALDLKEEGFTVLAVSPGWLRTDMGTQDADLDVDVGVAGVLDWVFKAEPSLNGKFVNIKVPGWENAPGMNQYDGKEIPW</sequence>
<keyword evidence="3" id="KW-1185">Reference proteome</keyword>